<name>A0A9Q0KH63_9MAGN</name>
<reference evidence="1" key="1">
    <citation type="journal article" date="2023" name="Plant J.">
        <title>The genome of the king protea, Protea cynaroides.</title>
        <authorList>
            <person name="Chang J."/>
            <person name="Duong T.A."/>
            <person name="Schoeman C."/>
            <person name="Ma X."/>
            <person name="Roodt D."/>
            <person name="Barker N."/>
            <person name="Li Z."/>
            <person name="Van de Peer Y."/>
            <person name="Mizrachi E."/>
        </authorList>
    </citation>
    <scope>NUCLEOTIDE SEQUENCE</scope>
    <source>
        <tissue evidence="1">Young leaves</tissue>
    </source>
</reference>
<protein>
    <submittedName>
        <fullName evidence="1">Uncharacterized protein</fullName>
    </submittedName>
</protein>
<evidence type="ECO:0000313" key="1">
    <source>
        <dbReference type="EMBL" id="KAJ4970231.1"/>
    </source>
</evidence>
<accession>A0A9Q0KH63</accession>
<proteinExistence type="predicted"/>
<dbReference type="AlphaFoldDB" id="A0A9Q0KH63"/>
<dbReference type="Proteomes" id="UP001141806">
    <property type="component" value="Unassembled WGS sequence"/>
</dbReference>
<comment type="caution">
    <text evidence="1">The sequence shown here is derived from an EMBL/GenBank/DDBJ whole genome shotgun (WGS) entry which is preliminary data.</text>
</comment>
<dbReference type="EMBL" id="JAMYWD010000005">
    <property type="protein sequence ID" value="KAJ4970231.1"/>
    <property type="molecule type" value="Genomic_DNA"/>
</dbReference>
<sequence>MVHASGGHFSAHNLLSTPLYQLWKTLFHNIILEMDKRSKEEESQKGKTSMPSKSLELAMRSLDHESLRSLSSMCALHLARFVQSLSTSSSNCITTLATTASLYNCSEAEAFSSRDQENTDYRLKGKNCCQISGYQKRRRGVAENQAEIFVVAIPLNSWTTLRLTKIKVEKRRS</sequence>
<organism evidence="1 2">
    <name type="scientific">Protea cynaroides</name>
    <dbReference type="NCBI Taxonomy" id="273540"/>
    <lineage>
        <taxon>Eukaryota</taxon>
        <taxon>Viridiplantae</taxon>
        <taxon>Streptophyta</taxon>
        <taxon>Embryophyta</taxon>
        <taxon>Tracheophyta</taxon>
        <taxon>Spermatophyta</taxon>
        <taxon>Magnoliopsida</taxon>
        <taxon>Proteales</taxon>
        <taxon>Proteaceae</taxon>
        <taxon>Protea</taxon>
    </lineage>
</organism>
<gene>
    <name evidence="1" type="ORF">NE237_003330</name>
</gene>
<keyword evidence="2" id="KW-1185">Reference proteome</keyword>
<evidence type="ECO:0000313" key="2">
    <source>
        <dbReference type="Proteomes" id="UP001141806"/>
    </source>
</evidence>